<keyword evidence="11" id="KW-1185">Reference proteome</keyword>
<evidence type="ECO:0000259" key="8">
    <source>
        <dbReference type="PROSITE" id="PS51278"/>
    </source>
</evidence>
<dbReference type="Pfam" id="PF13522">
    <property type="entry name" value="GATase_6"/>
    <property type="match status" value="1"/>
</dbReference>
<name>A0ABY4PDF0_9LACO</name>
<dbReference type="NCBIfam" id="TIGR01135">
    <property type="entry name" value="glmS"/>
    <property type="match status" value="1"/>
</dbReference>
<dbReference type="Gene3D" id="3.60.20.10">
    <property type="entry name" value="Glutamine Phosphoribosylpyrophosphate, subunit 1, domain 1"/>
    <property type="match status" value="1"/>
</dbReference>
<dbReference type="InterPro" id="IPR029055">
    <property type="entry name" value="Ntn_hydrolases_N"/>
</dbReference>
<protein>
    <recommendedName>
        <fullName evidence="3">Glutamine--fructose-6-phosphate aminotransferase [isomerizing]</fullName>
        <ecNumber evidence="2">2.6.1.16</ecNumber>
    </recommendedName>
</protein>
<dbReference type="PANTHER" id="PTHR10937">
    <property type="entry name" value="GLUCOSAMINE--FRUCTOSE-6-PHOSPHATE AMINOTRANSFERASE, ISOMERIZING"/>
    <property type="match status" value="1"/>
</dbReference>
<evidence type="ECO:0000256" key="5">
    <source>
        <dbReference type="ARBA" id="ARBA00022679"/>
    </source>
</evidence>
<dbReference type="Gene3D" id="3.40.50.10490">
    <property type="entry name" value="Glucose-6-phosphate isomerase like protein, domain 1"/>
    <property type="match status" value="2"/>
</dbReference>
<dbReference type="InterPro" id="IPR047084">
    <property type="entry name" value="GFAT_N"/>
</dbReference>
<dbReference type="InterPro" id="IPR035490">
    <property type="entry name" value="GlmS/FrlB_SIS"/>
</dbReference>
<accession>A0ABY4PDF0</accession>
<dbReference type="Pfam" id="PF01380">
    <property type="entry name" value="SIS"/>
    <property type="match status" value="2"/>
</dbReference>
<feature type="domain" description="SIS" evidence="9">
    <location>
        <begin position="455"/>
        <end position="592"/>
    </location>
</feature>
<evidence type="ECO:0000256" key="2">
    <source>
        <dbReference type="ARBA" id="ARBA00012916"/>
    </source>
</evidence>
<dbReference type="PANTHER" id="PTHR10937:SF0">
    <property type="entry name" value="GLUTAMINE--FRUCTOSE-6-PHOSPHATE TRANSAMINASE (ISOMERIZING)"/>
    <property type="match status" value="1"/>
</dbReference>
<dbReference type="SUPFAM" id="SSF53697">
    <property type="entry name" value="SIS domain"/>
    <property type="match status" value="1"/>
</dbReference>
<dbReference type="InterPro" id="IPR005855">
    <property type="entry name" value="GFAT"/>
</dbReference>
<keyword evidence="7" id="KW-0315">Glutamine amidotransferase</keyword>
<dbReference type="InterPro" id="IPR017932">
    <property type="entry name" value="GATase_2_dom"/>
</dbReference>
<dbReference type="EC" id="2.6.1.16" evidence="2"/>
<evidence type="ECO:0000256" key="6">
    <source>
        <dbReference type="ARBA" id="ARBA00022737"/>
    </source>
</evidence>
<comment type="catalytic activity">
    <reaction evidence="1">
        <text>D-fructose 6-phosphate + L-glutamine = D-glucosamine 6-phosphate + L-glutamate</text>
        <dbReference type="Rhea" id="RHEA:13237"/>
        <dbReference type="ChEBI" id="CHEBI:29985"/>
        <dbReference type="ChEBI" id="CHEBI:58359"/>
        <dbReference type="ChEBI" id="CHEBI:58725"/>
        <dbReference type="ChEBI" id="CHEBI:61527"/>
        <dbReference type="EC" id="2.6.1.16"/>
    </reaction>
</comment>
<keyword evidence="5 10" id="KW-0808">Transferase</keyword>
<dbReference type="CDD" id="cd05009">
    <property type="entry name" value="SIS_GlmS_GlmD_2"/>
    <property type="match status" value="1"/>
</dbReference>
<keyword evidence="4 10" id="KW-0032">Aminotransferase</keyword>
<dbReference type="SUPFAM" id="SSF56235">
    <property type="entry name" value="N-terminal nucleophile aminohydrolases (Ntn hydrolases)"/>
    <property type="match status" value="1"/>
</dbReference>
<sequence length="602" mass="66154">MCGIVGAVSGTDITNILINGLERLEYRGYDSAGVYITDGEHDTLIKKAGKIVNLKEAINDRQLGNSGIGHTRWATHGQPSEANAHPHFSQDHRFYLVHNGVLENTESLKETYLSNVSFASTTDTEVIVQLVDYFVCHEKLAVFVAFEKVLSLIKGSYAIALMDRQQPEQIMIAKNKSPLLIGVGDKANFIASDAAAVLEQTHTFMAIADGERGVITKDKIQLFDAQDQKVNHKTYEVKLDSSDLSLGAYDSYMSKEIDEQPAVLRRILKHYFPDQQLKINNQLLQQIAASDRIYIVAAGTSWHAGLVGKQLFEDLTDIPVEVQLASEFGYHLPKLSAKPFFIFLSQSGETADSRQVLVELKKLHKLTLTITNVENSTLAREADYSLALKAGPEIAVASTKAYIAQIAVEAILAKAVGENLHLTTAQSFDVQQQLSLAASAIQTLIDKKDLIEQLAATYFDNQESAFFIGRGNGYYLALEASLKLKEVSYVHSEGFAAGELKHGTIALIEQDTPVIGFVVEEKTAELTRGNIQEAASRGANTLIISTEKLQQKQDQLVIADLDEHILPIAAIVPAQLLAYYVAKKRGNNVDQPRNLAKSVTVE</sequence>
<evidence type="ECO:0000256" key="1">
    <source>
        <dbReference type="ARBA" id="ARBA00001031"/>
    </source>
</evidence>
<dbReference type="CDD" id="cd05008">
    <property type="entry name" value="SIS_GlmS_GlmD_1"/>
    <property type="match status" value="1"/>
</dbReference>
<dbReference type="RefSeq" id="WP_249512993.1">
    <property type="nucleotide sequence ID" value="NZ_CP093365.1"/>
</dbReference>
<evidence type="ECO:0000313" key="10">
    <source>
        <dbReference type="EMBL" id="UQS83808.1"/>
    </source>
</evidence>
<evidence type="ECO:0000259" key="9">
    <source>
        <dbReference type="PROSITE" id="PS51464"/>
    </source>
</evidence>
<evidence type="ECO:0000256" key="3">
    <source>
        <dbReference type="ARBA" id="ARBA00016090"/>
    </source>
</evidence>
<evidence type="ECO:0000313" key="11">
    <source>
        <dbReference type="Proteomes" id="UP000831947"/>
    </source>
</evidence>
<gene>
    <name evidence="10" type="primary">glmS</name>
    <name evidence="10" type="ORF">MOO47_00980</name>
</gene>
<dbReference type="PROSITE" id="PS51464">
    <property type="entry name" value="SIS"/>
    <property type="match status" value="2"/>
</dbReference>
<keyword evidence="6" id="KW-0677">Repeat</keyword>
<evidence type="ECO:0000256" key="7">
    <source>
        <dbReference type="ARBA" id="ARBA00022962"/>
    </source>
</evidence>
<dbReference type="InterPro" id="IPR035466">
    <property type="entry name" value="GlmS/AgaS_SIS"/>
</dbReference>
<dbReference type="PROSITE" id="PS51278">
    <property type="entry name" value="GATASE_TYPE_2"/>
    <property type="match status" value="1"/>
</dbReference>
<proteinExistence type="predicted"/>
<reference evidence="10 11" key="1">
    <citation type="journal article" date="2022" name="Int. J. Syst. Evol. Microbiol.">
        <title>Apilactobacillus apisilvae sp. nov., Nicolia spurrieriana gen. nov. sp. nov., Bombilactobacillus folatiphilus sp. nov. and Bombilactobacillus thymidiniphilus sp. nov., four new lactic acid bacterial isolates from stingless bees Tetragonula carbonaria and Austroplebeia australis.</title>
        <authorList>
            <person name="Oliphant S.A."/>
            <person name="Watson-Haigh N.S."/>
            <person name="Sumby K.M."/>
            <person name="Gardner J."/>
            <person name="Groom S."/>
            <person name="Jiranek V."/>
        </authorList>
    </citation>
    <scope>NUCLEOTIDE SEQUENCE [LARGE SCALE GENOMIC DNA]</scope>
    <source>
        <strain evidence="10 11">SG4_A1</strain>
    </source>
</reference>
<feature type="domain" description="SIS" evidence="9">
    <location>
        <begin position="283"/>
        <end position="422"/>
    </location>
</feature>
<organism evidence="10 11">
    <name type="scientific">Bombilactobacillus thymidiniphilus</name>
    <dbReference type="NCBI Taxonomy" id="2923363"/>
    <lineage>
        <taxon>Bacteria</taxon>
        <taxon>Bacillati</taxon>
        <taxon>Bacillota</taxon>
        <taxon>Bacilli</taxon>
        <taxon>Lactobacillales</taxon>
        <taxon>Lactobacillaceae</taxon>
        <taxon>Bombilactobacillus</taxon>
    </lineage>
</organism>
<dbReference type="NCBIfam" id="NF001484">
    <property type="entry name" value="PRK00331.1"/>
    <property type="match status" value="1"/>
</dbReference>
<dbReference type="GO" id="GO:0004360">
    <property type="term" value="F:glutamine-fructose-6-phosphate transaminase (isomerizing) activity"/>
    <property type="evidence" value="ECO:0007669"/>
    <property type="project" value="UniProtKB-EC"/>
</dbReference>
<dbReference type="EMBL" id="CP093365">
    <property type="protein sequence ID" value="UQS83808.1"/>
    <property type="molecule type" value="Genomic_DNA"/>
</dbReference>
<dbReference type="InterPro" id="IPR046348">
    <property type="entry name" value="SIS_dom_sf"/>
</dbReference>
<evidence type="ECO:0000256" key="4">
    <source>
        <dbReference type="ARBA" id="ARBA00022576"/>
    </source>
</evidence>
<feature type="domain" description="Glutamine amidotransferase type-2" evidence="8">
    <location>
        <begin position="2"/>
        <end position="218"/>
    </location>
</feature>
<dbReference type="CDD" id="cd00714">
    <property type="entry name" value="GFAT"/>
    <property type="match status" value="1"/>
</dbReference>
<dbReference type="InterPro" id="IPR001347">
    <property type="entry name" value="SIS_dom"/>
</dbReference>
<dbReference type="Proteomes" id="UP000831947">
    <property type="component" value="Chromosome"/>
</dbReference>